<dbReference type="Proteomes" id="UP000283095">
    <property type="component" value="Chromosome"/>
</dbReference>
<gene>
    <name evidence="2" type="ORF">BAOM_4494</name>
</gene>
<reference evidence="2 3" key="1">
    <citation type="submission" date="2018-01" db="EMBL/GenBank/DDBJ databases">
        <title>Bacillus asahii Genome sequencing and assembly.</title>
        <authorList>
            <person name="Jiang H."/>
            <person name="Feng Y."/>
            <person name="Zhao F."/>
            <person name="Lin X."/>
        </authorList>
    </citation>
    <scope>NUCLEOTIDE SEQUENCE [LARGE SCALE GENOMIC DNA]</scope>
    <source>
        <strain evidence="2 3">OM18</strain>
    </source>
</reference>
<protein>
    <submittedName>
        <fullName evidence="2">Uncharacterized protein</fullName>
    </submittedName>
</protein>
<evidence type="ECO:0000313" key="3">
    <source>
        <dbReference type="Proteomes" id="UP000283095"/>
    </source>
</evidence>
<keyword evidence="1" id="KW-0472">Membrane</keyword>
<keyword evidence="1" id="KW-0812">Transmembrane</keyword>
<organism evidence="2 3">
    <name type="scientific">Peribacillus asahii</name>
    <dbReference type="NCBI Taxonomy" id="228899"/>
    <lineage>
        <taxon>Bacteria</taxon>
        <taxon>Bacillati</taxon>
        <taxon>Bacillota</taxon>
        <taxon>Bacilli</taxon>
        <taxon>Bacillales</taxon>
        <taxon>Bacillaceae</taxon>
        <taxon>Peribacillus</taxon>
    </lineage>
</organism>
<proteinExistence type="predicted"/>
<dbReference type="EMBL" id="CP026095">
    <property type="protein sequence ID" value="AZV45074.1"/>
    <property type="molecule type" value="Genomic_DNA"/>
</dbReference>
<name>A0A3Q9RRJ0_9BACI</name>
<accession>A0A3Q9RRJ0</accession>
<dbReference type="KEGG" id="pasa:BAOM_4494"/>
<dbReference type="AlphaFoldDB" id="A0A3Q9RRJ0"/>
<evidence type="ECO:0000313" key="2">
    <source>
        <dbReference type="EMBL" id="AZV45074.1"/>
    </source>
</evidence>
<keyword evidence="1" id="KW-1133">Transmembrane helix</keyword>
<evidence type="ECO:0000256" key="1">
    <source>
        <dbReference type="SAM" id="Phobius"/>
    </source>
</evidence>
<sequence>MVNKSASDGDEVAAKTDPLLHIMEIIIRERMALFTMSVSFQCMLSLVFIIGGEIMKDKLW</sequence>
<feature type="transmembrane region" description="Helical" evidence="1">
    <location>
        <begin position="31"/>
        <end position="51"/>
    </location>
</feature>